<evidence type="ECO:0000313" key="2">
    <source>
        <dbReference type="Proteomes" id="UP000708208"/>
    </source>
</evidence>
<proteinExistence type="predicted"/>
<sequence>MTSTVDEKLVLWQGTSSLKVRNILFSWLTSLTLMYK</sequence>
<reference evidence="1" key="1">
    <citation type="submission" date="2021-06" db="EMBL/GenBank/DDBJ databases">
        <authorList>
            <person name="Hodson N. C."/>
            <person name="Mongue J. A."/>
            <person name="Jaron S. K."/>
        </authorList>
    </citation>
    <scope>NUCLEOTIDE SEQUENCE</scope>
</reference>
<comment type="caution">
    <text evidence="1">The sequence shown here is derived from an EMBL/GenBank/DDBJ whole genome shotgun (WGS) entry which is preliminary data.</text>
</comment>
<organism evidence="1 2">
    <name type="scientific">Allacma fusca</name>
    <dbReference type="NCBI Taxonomy" id="39272"/>
    <lineage>
        <taxon>Eukaryota</taxon>
        <taxon>Metazoa</taxon>
        <taxon>Ecdysozoa</taxon>
        <taxon>Arthropoda</taxon>
        <taxon>Hexapoda</taxon>
        <taxon>Collembola</taxon>
        <taxon>Symphypleona</taxon>
        <taxon>Sminthuridae</taxon>
        <taxon>Allacma</taxon>
    </lineage>
</organism>
<accession>A0A8J2KFV4</accession>
<dbReference type="Proteomes" id="UP000708208">
    <property type="component" value="Unassembled WGS sequence"/>
</dbReference>
<keyword evidence="2" id="KW-1185">Reference proteome</keyword>
<gene>
    <name evidence="1" type="ORF">AFUS01_LOCUS24436</name>
</gene>
<dbReference type="EMBL" id="CAJVCH010305031">
    <property type="protein sequence ID" value="CAG7785835.1"/>
    <property type="molecule type" value="Genomic_DNA"/>
</dbReference>
<evidence type="ECO:0000313" key="1">
    <source>
        <dbReference type="EMBL" id="CAG7785835.1"/>
    </source>
</evidence>
<feature type="non-terminal residue" evidence="1">
    <location>
        <position position="1"/>
    </location>
</feature>
<name>A0A8J2KFV4_9HEXA</name>
<protein>
    <submittedName>
        <fullName evidence="1">Uncharacterized protein</fullName>
    </submittedName>
</protein>
<dbReference type="AlphaFoldDB" id="A0A8J2KFV4"/>